<dbReference type="EMBL" id="MRCA01000004">
    <property type="protein sequence ID" value="OKH14351.1"/>
    <property type="molecule type" value="Genomic_DNA"/>
</dbReference>
<feature type="transmembrane region" description="Helical" evidence="1">
    <location>
        <begin position="12"/>
        <end position="35"/>
    </location>
</feature>
<evidence type="ECO:0000256" key="1">
    <source>
        <dbReference type="SAM" id="Phobius"/>
    </source>
</evidence>
<dbReference type="InterPro" id="IPR038972">
    <property type="entry name" value="YiaA-like"/>
</dbReference>
<keyword evidence="1" id="KW-1133">Transmembrane helix</keyword>
<name>A0A1U7H0E5_9CYAN</name>
<evidence type="ECO:0000259" key="2">
    <source>
        <dbReference type="Pfam" id="PF05360"/>
    </source>
</evidence>
<dbReference type="OrthoDB" id="163792at2"/>
<reference evidence="3 4" key="1">
    <citation type="submission" date="2016-11" db="EMBL/GenBank/DDBJ databases">
        <title>Draft Genome Sequences of Nine Cyanobacterial Strains from Diverse Habitats.</title>
        <authorList>
            <person name="Zhu T."/>
            <person name="Hou S."/>
            <person name="Lu X."/>
            <person name="Hess W.R."/>
        </authorList>
    </citation>
    <scope>NUCLEOTIDE SEQUENCE [LARGE SCALE GENOMIC DNA]</scope>
    <source>
        <strain evidence="3 4">NIES-592</strain>
    </source>
</reference>
<sequence>MQTLGPQQKESAAWIFQTWAAFLLAISMTTVGIINLPVDNWVKGFMGMGMTFSIGSSFSLAKTMRDLHESKKLTARIDEAKVERLLAQHDTLTK</sequence>
<dbReference type="Proteomes" id="UP000186391">
    <property type="component" value="Unassembled WGS sequence"/>
</dbReference>
<gene>
    <name evidence="3" type="ORF">NIES592_09800</name>
</gene>
<dbReference type="AlphaFoldDB" id="A0A1U7H0E5"/>
<dbReference type="PANTHER" id="PTHR37290:SF1">
    <property type="entry name" value="INNER MEMBRANE PROTEIN YIAA"/>
    <property type="match status" value="1"/>
</dbReference>
<feature type="transmembrane region" description="Helical" evidence="1">
    <location>
        <begin position="41"/>
        <end position="61"/>
    </location>
</feature>
<keyword evidence="4" id="KW-1185">Reference proteome</keyword>
<dbReference type="RefSeq" id="WP_062248338.1">
    <property type="nucleotide sequence ID" value="NZ_MRCA01000004.1"/>
</dbReference>
<proteinExistence type="predicted"/>
<comment type="caution">
    <text evidence="3">The sequence shown here is derived from an EMBL/GenBank/DDBJ whole genome shotgun (WGS) entry which is preliminary data.</text>
</comment>
<keyword evidence="1" id="KW-0812">Transmembrane</keyword>
<dbReference type="GO" id="GO:0005886">
    <property type="term" value="C:plasma membrane"/>
    <property type="evidence" value="ECO:0007669"/>
    <property type="project" value="TreeGrafter"/>
</dbReference>
<protein>
    <recommendedName>
        <fullName evidence="2">YiaAB two helix domain-containing protein</fullName>
    </recommendedName>
</protein>
<organism evidence="3 4">
    <name type="scientific">Fischerella major NIES-592</name>
    <dbReference type="NCBI Taxonomy" id="210994"/>
    <lineage>
        <taxon>Bacteria</taxon>
        <taxon>Bacillati</taxon>
        <taxon>Cyanobacteriota</taxon>
        <taxon>Cyanophyceae</taxon>
        <taxon>Nostocales</taxon>
        <taxon>Hapalosiphonaceae</taxon>
        <taxon>Fischerella</taxon>
    </lineage>
</organism>
<dbReference type="PANTHER" id="PTHR37290">
    <property type="entry name" value="INNER MEMBRANE PROTEIN YIAA-RELATED"/>
    <property type="match status" value="1"/>
</dbReference>
<dbReference type="GO" id="GO:0006974">
    <property type="term" value="P:DNA damage response"/>
    <property type="evidence" value="ECO:0007669"/>
    <property type="project" value="TreeGrafter"/>
</dbReference>
<dbReference type="Pfam" id="PF05360">
    <property type="entry name" value="YiaAB"/>
    <property type="match status" value="1"/>
</dbReference>
<evidence type="ECO:0000313" key="4">
    <source>
        <dbReference type="Proteomes" id="UP000186391"/>
    </source>
</evidence>
<keyword evidence="1" id="KW-0472">Membrane</keyword>
<accession>A0A1U7H0E5</accession>
<evidence type="ECO:0000313" key="3">
    <source>
        <dbReference type="EMBL" id="OKH14351.1"/>
    </source>
</evidence>
<feature type="domain" description="YiaAB two helix" evidence="2">
    <location>
        <begin position="14"/>
        <end position="66"/>
    </location>
</feature>
<dbReference type="InterPro" id="IPR008024">
    <property type="entry name" value="YiaAB"/>
</dbReference>